<dbReference type="Pfam" id="PF08241">
    <property type="entry name" value="Methyltransf_11"/>
    <property type="match status" value="1"/>
</dbReference>
<proteinExistence type="predicted"/>
<sequence>MSQKLRICEIGPGDEKKMKDSIGIDIRKTKETNIIGDAHDMPFKNDCFDYVCSSHVIEHFSHCEVDNVLSEWTRILKPEGTLEILCPDLRARSLLFALKPSWGNIQNIYGGQDYSANYHKSGFSYKLLKNLLEKQGITQIKRIRDGYKGIPFIPNCLHVKGIKRNNYSYK</sequence>
<dbReference type="RefSeq" id="WP_096712823.1">
    <property type="nucleotide sequence ID" value="NZ_OBDR01000011.1"/>
</dbReference>
<organism evidence="2 4">
    <name type="scientific">Methanohalophilus euhalobius</name>
    <dbReference type="NCBI Taxonomy" id="51203"/>
    <lineage>
        <taxon>Archaea</taxon>
        <taxon>Methanobacteriati</taxon>
        <taxon>Methanobacteriota</taxon>
        <taxon>Stenosarchaea group</taxon>
        <taxon>Methanomicrobia</taxon>
        <taxon>Methanosarcinales</taxon>
        <taxon>Methanosarcinaceae</taxon>
        <taxon>Methanohalophilus</taxon>
    </lineage>
</organism>
<dbReference type="GO" id="GO:0032259">
    <property type="term" value="P:methylation"/>
    <property type="evidence" value="ECO:0007669"/>
    <property type="project" value="UniProtKB-KW"/>
</dbReference>
<gene>
    <name evidence="3" type="ORF">C7960_0757</name>
    <name evidence="2" type="ORF">SAMN06295989_11146</name>
</gene>
<dbReference type="GO" id="GO:0008757">
    <property type="term" value="F:S-adenosylmethionine-dependent methyltransferase activity"/>
    <property type="evidence" value="ECO:0007669"/>
    <property type="project" value="InterPro"/>
</dbReference>
<evidence type="ECO:0000313" key="3">
    <source>
        <dbReference type="EMBL" id="TCL11593.1"/>
    </source>
</evidence>
<name>A0A285GDV3_9EURY</name>
<dbReference type="Gene3D" id="3.40.50.150">
    <property type="entry name" value="Vaccinia Virus protein VP39"/>
    <property type="match status" value="1"/>
</dbReference>
<reference evidence="4" key="2">
    <citation type="submission" date="2017-09" db="EMBL/GenBank/DDBJ databases">
        <authorList>
            <person name="Varghese N."/>
            <person name="Submissions S."/>
        </authorList>
    </citation>
    <scope>NUCLEOTIDE SEQUENCE [LARGE SCALE GENOMIC DNA]</scope>
    <source>
        <strain evidence="4">WG-1MB</strain>
    </source>
</reference>
<dbReference type="OrthoDB" id="1018at2157"/>
<dbReference type="InterPro" id="IPR013216">
    <property type="entry name" value="Methyltransf_11"/>
</dbReference>
<feature type="domain" description="Methyltransferase type 11" evidence="1">
    <location>
        <begin position="33"/>
        <end position="82"/>
    </location>
</feature>
<dbReference type="PANTHER" id="PTHR43591">
    <property type="entry name" value="METHYLTRANSFERASE"/>
    <property type="match status" value="1"/>
</dbReference>
<accession>A0A285GDV3</accession>
<dbReference type="SUPFAM" id="SSF53335">
    <property type="entry name" value="S-adenosyl-L-methionine-dependent methyltransferases"/>
    <property type="match status" value="1"/>
</dbReference>
<dbReference type="EMBL" id="SMMS01000001">
    <property type="protein sequence ID" value="TCL11593.1"/>
    <property type="molecule type" value="Genomic_DNA"/>
</dbReference>
<reference evidence="2" key="1">
    <citation type="submission" date="2017-09" db="EMBL/GenBank/DDBJ databases">
        <authorList>
            <person name="Ehlers B."/>
            <person name="Leendertz F.H."/>
        </authorList>
    </citation>
    <scope>NUCLEOTIDE SEQUENCE [LARGE SCALE GENOMIC DNA]</scope>
    <source>
        <strain evidence="2">WG-1MB</strain>
    </source>
</reference>
<keyword evidence="2" id="KW-0489">Methyltransferase</keyword>
<dbReference type="Proteomes" id="UP000295404">
    <property type="component" value="Unassembled WGS sequence"/>
</dbReference>
<evidence type="ECO:0000259" key="1">
    <source>
        <dbReference type="Pfam" id="PF08241"/>
    </source>
</evidence>
<keyword evidence="4" id="KW-1185">Reference proteome</keyword>
<evidence type="ECO:0000313" key="2">
    <source>
        <dbReference type="EMBL" id="SNY20666.1"/>
    </source>
</evidence>
<dbReference type="InterPro" id="IPR029063">
    <property type="entry name" value="SAM-dependent_MTases_sf"/>
</dbReference>
<evidence type="ECO:0000313" key="5">
    <source>
        <dbReference type="Proteomes" id="UP000295404"/>
    </source>
</evidence>
<dbReference type="AlphaFoldDB" id="A0A285GDV3"/>
<dbReference type="Proteomes" id="UP000217726">
    <property type="component" value="Unassembled WGS sequence"/>
</dbReference>
<evidence type="ECO:0000313" key="4">
    <source>
        <dbReference type="Proteomes" id="UP000217726"/>
    </source>
</evidence>
<reference evidence="3 5" key="3">
    <citation type="submission" date="2019-03" db="EMBL/GenBank/DDBJ databases">
        <title>Subsurface microbial communities from deep shales in Ohio and West Virginia, USA.</title>
        <authorList>
            <person name="Wrighton K."/>
        </authorList>
    </citation>
    <scope>NUCLEOTIDE SEQUENCE [LARGE SCALE GENOMIC DNA]</scope>
    <source>
        <strain evidence="3 5">WG1_MB</strain>
    </source>
</reference>
<dbReference type="EMBL" id="OBDR01000011">
    <property type="protein sequence ID" value="SNY20666.1"/>
    <property type="molecule type" value="Genomic_DNA"/>
</dbReference>
<protein>
    <submittedName>
        <fullName evidence="2">Methyltransferase domain-containing protein</fullName>
    </submittedName>
    <submittedName>
        <fullName evidence="3">Methyltransferase family protein</fullName>
    </submittedName>
</protein>
<keyword evidence="2" id="KW-0808">Transferase</keyword>